<dbReference type="PIRSF" id="PIRSF016184">
    <property type="entry name" value="PhzC_PhzF"/>
    <property type="match status" value="1"/>
</dbReference>
<dbReference type="Proteomes" id="UP000192582">
    <property type="component" value="Unassembled WGS sequence"/>
</dbReference>
<dbReference type="RefSeq" id="WP_084049227.1">
    <property type="nucleotide sequence ID" value="NZ_FWWU01000009.1"/>
</dbReference>
<name>A0A1W1VI81_9DEIO</name>
<dbReference type="EMBL" id="FWWU01000009">
    <property type="protein sequence ID" value="SMB93077.1"/>
    <property type="molecule type" value="Genomic_DNA"/>
</dbReference>
<keyword evidence="2" id="KW-1185">Reference proteome</keyword>
<dbReference type="AlphaFoldDB" id="A0A1W1VI81"/>
<dbReference type="InterPro" id="IPR003719">
    <property type="entry name" value="Phenazine_PhzF-like"/>
</dbReference>
<protein>
    <submittedName>
        <fullName evidence="1">Predicted epimerase YddE/YHI9, PhzF superfamily</fullName>
    </submittedName>
</protein>
<accession>A0A1W1VI81</accession>
<proteinExistence type="predicted"/>
<dbReference type="Gene3D" id="3.10.310.10">
    <property type="entry name" value="Diaminopimelate Epimerase, Chain A, domain 1"/>
    <property type="match status" value="1"/>
</dbReference>
<gene>
    <name evidence="1" type="ORF">SAMN00790413_01835</name>
</gene>
<dbReference type="OrthoDB" id="66862at2"/>
<dbReference type="STRING" id="695939.SAMN00790413_01835"/>
<reference evidence="1 2" key="1">
    <citation type="submission" date="2017-04" db="EMBL/GenBank/DDBJ databases">
        <authorList>
            <person name="Afonso C.L."/>
            <person name="Miller P.J."/>
            <person name="Scott M.A."/>
            <person name="Spackman E."/>
            <person name="Goraichik I."/>
            <person name="Dimitrov K.M."/>
            <person name="Suarez D.L."/>
            <person name="Swayne D.E."/>
        </authorList>
    </citation>
    <scope>NUCLEOTIDE SEQUENCE [LARGE SCALE GENOMIC DNA]</scope>
    <source>
        <strain evidence="1 2">KR-140</strain>
    </source>
</reference>
<dbReference type="GO" id="GO:0003824">
    <property type="term" value="F:catalytic activity"/>
    <property type="evidence" value="ECO:0007669"/>
    <property type="project" value="InterPro"/>
</dbReference>
<evidence type="ECO:0000313" key="2">
    <source>
        <dbReference type="Proteomes" id="UP000192582"/>
    </source>
</evidence>
<evidence type="ECO:0000313" key="1">
    <source>
        <dbReference type="EMBL" id="SMB93077.1"/>
    </source>
</evidence>
<dbReference type="SUPFAM" id="SSF54506">
    <property type="entry name" value="Diaminopimelate epimerase-like"/>
    <property type="match status" value="1"/>
</dbReference>
<sequence length="273" mass="27763">MTATATSALYRVLAPPRKEGGKAVTVFSDASGELQSRAADAGTPLSVFVESADLSGVELQVFTPQNAKGTSDSGALAALAFLQPLGVLLDVVDVSMGGEVLSAQLCGGEWLLRQGEVTAEAVVGADLSPIGLPSENVHIASAGRPNLVVEVTDLATLDAFTPNGEAISTVNRATGTTGLILFTAGGEGREDVSFRAFGPLKGFLEDGASSNMFACLVGTLGALGRLPQNLNLIRGAQRMPGQPARLTAQFALRSGGAADVWVGGRAARVEAAG</sequence>
<organism evidence="1 2">
    <name type="scientific">Deinococcus hopiensis KR-140</name>
    <dbReference type="NCBI Taxonomy" id="695939"/>
    <lineage>
        <taxon>Bacteria</taxon>
        <taxon>Thermotogati</taxon>
        <taxon>Deinococcota</taxon>
        <taxon>Deinococci</taxon>
        <taxon>Deinococcales</taxon>
        <taxon>Deinococcaceae</taxon>
        <taxon>Deinococcus</taxon>
    </lineage>
</organism>